<name>A0A2P2QP31_RHIMU</name>
<protein>
    <submittedName>
        <fullName evidence="1">Uncharacterized protein</fullName>
    </submittedName>
</protein>
<dbReference type="AlphaFoldDB" id="A0A2P2QP31"/>
<reference evidence="1" key="1">
    <citation type="submission" date="2018-02" db="EMBL/GenBank/DDBJ databases">
        <title>Rhizophora mucronata_Transcriptome.</title>
        <authorList>
            <person name="Meera S.P."/>
            <person name="Sreeshan A."/>
            <person name="Augustine A."/>
        </authorList>
    </citation>
    <scope>NUCLEOTIDE SEQUENCE</scope>
    <source>
        <tissue evidence="1">Leaf</tissue>
    </source>
</reference>
<organism evidence="1">
    <name type="scientific">Rhizophora mucronata</name>
    <name type="common">Asiatic mangrove</name>
    <dbReference type="NCBI Taxonomy" id="61149"/>
    <lineage>
        <taxon>Eukaryota</taxon>
        <taxon>Viridiplantae</taxon>
        <taxon>Streptophyta</taxon>
        <taxon>Embryophyta</taxon>
        <taxon>Tracheophyta</taxon>
        <taxon>Spermatophyta</taxon>
        <taxon>Magnoliopsida</taxon>
        <taxon>eudicotyledons</taxon>
        <taxon>Gunneridae</taxon>
        <taxon>Pentapetalae</taxon>
        <taxon>rosids</taxon>
        <taxon>fabids</taxon>
        <taxon>Malpighiales</taxon>
        <taxon>Rhizophoraceae</taxon>
        <taxon>Rhizophora</taxon>
    </lineage>
</organism>
<proteinExistence type="predicted"/>
<sequence>MVYLDLHYILSLVHFIHDFIGLR</sequence>
<accession>A0A2P2QP31</accession>
<evidence type="ECO:0000313" key="1">
    <source>
        <dbReference type="EMBL" id="MBX68641.1"/>
    </source>
</evidence>
<dbReference type="EMBL" id="GGEC01088157">
    <property type="protein sequence ID" value="MBX68641.1"/>
    <property type="molecule type" value="Transcribed_RNA"/>
</dbReference>